<evidence type="ECO:0000256" key="1">
    <source>
        <dbReference type="SAM" id="SignalP"/>
    </source>
</evidence>
<feature type="chain" id="PRO_5011999839" description="NADH:ubiquinone oxidoreductase intermediate-associated protein 30 domain-containing protein" evidence="1">
    <location>
        <begin position="16"/>
        <end position="179"/>
    </location>
</feature>
<dbReference type="HOGENOM" id="CLU_124172_0_0_1"/>
<gene>
    <name evidence="2" type="ORF">GSPATT00027711001</name>
</gene>
<dbReference type="GeneID" id="5009863"/>
<dbReference type="RefSeq" id="XP_001424079.1">
    <property type="nucleotide sequence ID" value="XM_001424042.1"/>
</dbReference>
<name>A0BDR4_PARTE</name>
<dbReference type="OrthoDB" id="304651at2759"/>
<evidence type="ECO:0000313" key="2">
    <source>
        <dbReference type="EMBL" id="CAK56681.1"/>
    </source>
</evidence>
<dbReference type="AlphaFoldDB" id="A0BDR4"/>
<reference evidence="2 3" key="1">
    <citation type="journal article" date="2006" name="Nature">
        <title>Global trends of whole-genome duplications revealed by the ciliate Paramecium tetraurelia.</title>
        <authorList>
            <consortium name="Genoscope"/>
            <person name="Aury J.-M."/>
            <person name="Jaillon O."/>
            <person name="Duret L."/>
            <person name="Noel B."/>
            <person name="Jubin C."/>
            <person name="Porcel B.M."/>
            <person name="Segurens B."/>
            <person name="Daubin V."/>
            <person name="Anthouard V."/>
            <person name="Aiach N."/>
            <person name="Arnaiz O."/>
            <person name="Billaut A."/>
            <person name="Beisson J."/>
            <person name="Blanc I."/>
            <person name="Bouhouche K."/>
            <person name="Camara F."/>
            <person name="Duharcourt S."/>
            <person name="Guigo R."/>
            <person name="Gogendeau D."/>
            <person name="Katinka M."/>
            <person name="Keller A.-M."/>
            <person name="Kissmehl R."/>
            <person name="Klotz C."/>
            <person name="Koll F."/>
            <person name="Le Moue A."/>
            <person name="Lepere C."/>
            <person name="Malinsky S."/>
            <person name="Nowacki M."/>
            <person name="Nowak J.K."/>
            <person name="Plattner H."/>
            <person name="Poulain J."/>
            <person name="Ruiz F."/>
            <person name="Serrano V."/>
            <person name="Zagulski M."/>
            <person name="Dessen P."/>
            <person name="Betermier M."/>
            <person name="Weissenbach J."/>
            <person name="Scarpelli C."/>
            <person name="Schachter V."/>
            <person name="Sperling L."/>
            <person name="Meyer E."/>
            <person name="Cohen J."/>
            <person name="Wincker P."/>
        </authorList>
    </citation>
    <scope>NUCLEOTIDE SEQUENCE [LARGE SCALE GENOMIC DNA]</scope>
    <source>
        <strain evidence="2 3">Stock d4-2</strain>
    </source>
</reference>
<dbReference type="EMBL" id="CT867987">
    <property type="protein sequence ID" value="CAK56681.1"/>
    <property type="molecule type" value="Genomic_DNA"/>
</dbReference>
<organism evidence="2 3">
    <name type="scientific">Paramecium tetraurelia</name>
    <dbReference type="NCBI Taxonomy" id="5888"/>
    <lineage>
        <taxon>Eukaryota</taxon>
        <taxon>Sar</taxon>
        <taxon>Alveolata</taxon>
        <taxon>Ciliophora</taxon>
        <taxon>Intramacronucleata</taxon>
        <taxon>Oligohymenophorea</taxon>
        <taxon>Peniculida</taxon>
        <taxon>Parameciidae</taxon>
        <taxon>Paramecium</taxon>
    </lineage>
</organism>
<keyword evidence="1" id="KW-0732">Signal</keyword>
<feature type="signal peptide" evidence="1">
    <location>
        <begin position="1"/>
        <end position="15"/>
    </location>
</feature>
<keyword evidence="3" id="KW-1185">Reference proteome</keyword>
<evidence type="ECO:0008006" key="4">
    <source>
        <dbReference type="Google" id="ProtNLM"/>
    </source>
</evidence>
<dbReference type="OMA" id="GNTYNTH"/>
<protein>
    <recommendedName>
        <fullName evidence="4">NADH:ubiquinone oxidoreductase intermediate-associated protein 30 domain-containing protein</fullName>
    </recommendedName>
</protein>
<proteinExistence type="predicted"/>
<dbReference type="KEGG" id="ptm:GSPATT00027711001"/>
<dbReference type="InParanoid" id="A0BDR4"/>
<evidence type="ECO:0000313" key="3">
    <source>
        <dbReference type="Proteomes" id="UP000000600"/>
    </source>
</evidence>
<dbReference type="Gene3D" id="2.60.120.260">
    <property type="entry name" value="Galactose-binding domain-like"/>
    <property type="match status" value="1"/>
</dbReference>
<sequence length="179" mass="21084">MIILIFIHLIIESNSICLKNQNYFLSIIRGNYKNVLQKNGEAIISSRLQNGMKAGKDGSCLNDSMYDLDIYTWNYHGQSIAFQLRQVYELNTLKIWFWDGDSRIYRFKIYIQNENQEKLVYDGTGKSIFILKFPDLFVSRFRLQSIISFFFKIILSIVNVSGNTFNNQMHLLRAEAYYN</sequence>
<dbReference type="Proteomes" id="UP000000600">
    <property type="component" value="Unassembled WGS sequence"/>
</dbReference>
<accession>A0BDR4</accession>